<feature type="domain" description="2Fe-2S ferredoxin-type" evidence="11">
    <location>
        <begin position="14"/>
        <end position="82"/>
    </location>
</feature>
<dbReference type="GO" id="GO:0016491">
    <property type="term" value="F:oxidoreductase activity"/>
    <property type="evidence" value="ECO:0007669"/>
    <property type="project" value="UniProtKB-KW"/>
</dbReference>
<dbReference type="InterPro" id="IPR012675">
    <property type="entry name" value="Beta-grasp_dom_sf"/>
</dbReference>
<keyword evidence="7" id="KW-0408">Iron</keyword>
<dbReference type="PANTHER" id="PTHR45444:SF3">
    <property type="entry name" value="XANTHINE DEHYDROGENASE"/>
    <property type="match status" value="1"/>
</dbReference>
<accession>A0A0U4BW63</accession>
<evidence type="ECO:0000256" key="5">
    <source>
        <dbReference type="ARBA" id="ARBA00022723"/>
    </source>
</evidence>
<dbReference type="PANTHER" id="PTHR45444">
    <property type="entry name" value="XANTHINE DEHYDROGENASE"/>
    <property type="match status" value="1"/>
</dbReference>
<comment type="cofactor">
    <cofactor evidence="1">
        <name>Mo-molybdopterin</name>
        <dbReference type="ChEBI" id="CHEBI:71302"/>
    </cofactor>
</comment>
<evidence type="ECO:0000256" key="10">
    <source>
        <dbReference type="ARBA" id="ARBA00034078"/>
    </source>
</evidence>
<evidence type="ECO:0000259" key="11">
    <source>
        <dbReference type="Pfam" id="PF00111"/>
    </source>
</evidence>
<dbReference type="GO" id="GO:0051537">
    <property type="term" value="F:2 iron, 2 sulfur cluster binding"/>
    <property type="evidence" value="ECO:0007669"/>
    <property type="project" value="UniProtKB-KW"/>
</dbReference>
<sequence length="190" mass="20732">MPELRSLVKAVFSINGKQYEVDDTIPPDTSLNTYIRDYANLKGTKAMCHEGGCGACIVMLTKKHPVSKKEQSFAVNSCLMPVLSCHNCFITTIEGIGNAKIGYNAVQKTLAAFNATQCGYCSPGMVMNMYSLLQAGKDVTMNDVENSFGGNICRCTGYRSILDAFKSLSVDATAELKEKLPDIEDFVEKI</sequence>
<dbReference type="CDD" id="cd00207">
    <property type="entry name" value="fer2"/>
    <property type="match status" value="1"/>
</dbReference>
<protein>
    <submittedName>
        <fullName evidence="13">Aldehyde oxidase</fullName>
    </submittedName>
</protein>
<keyword evidence="6" id="KW-0560">Oxidoreductase</keyword>
<evidence type="ECO:0000256" key="1">
    <source>
        <dbReference type="ARBA" id="ARBA00001924"/>
    </source>
</evidence>
<reference evidence="13" key="2">
    <citation type="submission" date="2015-12" db="EMBL/GenBank/DDBJ databases">
        <authorList>
            <person name="Shamseldin A."/>
            <person name="Moawad H."/>
            <person name="Abd El-Rahim W.M."/>
            <person name="Sadowsky M.J."/>
        </authorList>
    </citation>
    <scope>NUCLEOTIDE SEQUENCE</scope>
</reference>
<keyword evidence="4" id="KW-0001">2Fe-2S</keyword>
<dbReference type="InterPro" id="IPR002888">
    <property type="entry name" value="2Fe-2S-bd"/>
</dbReference>
<dbReference type="PROSITE" id="PS00197">
    <property type="entry name" value="2FE2S_FER_1"/>
    <property type="match status" value="1"/>
</dbReference>
<evidence type="ECO:0000256" key="2">
    <source>
        <dbReference type="ARBA" id="ARBA00001974"/>
    </source>
</evidence>
<dbReference type="Pfam" id="PF01799">
    <property type="entry name" value="Fer2_2"/>
    <property type="match status" value="1"/>
</dbReference>
<organism evidence="13">
    <name type="scientific">Melanoplus sanguinipes</name>
    <name type="common">Migratory grasshopper</name>
    <dbReference type="NCBI Taxonomy" id="65742"/>
    <lineage>
        <taxon>Eukaryota</taxon>
        <taxon>Metazoa</taxon>
        <taxon>Ecdysozoa</taxon>
        <taxon>Arthropoda</taxon>
        <taxon>Hexapoda</taxon>
        <taxon>Insecta</taxon>
        <taxon>Pterygota</taxon>
        <taxon>Neoptera</taxon>
        <taxon>Polyneoptera</taxon>
        <taxon>Orthoptera</taxon>
        <taxon>Caelifera</taxon>
        <taxon>Acrididea</taxon>
        <taxon>Acridomorpha</taxon>
        <taxon>Acridoidea</taxon>
        <taxon>Acrididae</taxon>
        <taxon>Melanoplinae</taxon>
        <taxon>Melanoplini</taxon>
        <taxon>Melanoplus</taxon>
    </lineage>
</organism>
<comment type="cofactor">
    <cofactor evidence="10">
        <name>[2Fe-2S] cluster</name>
        <dbReference type="ChEBI" id="CHEBI:190135"/>
    </cofactor>
</comment>
<evidence type="ECO:0000256" key="6">
    <source>
        <dbReference type="ARBA" id="ARBA00023002"/>
    </source>
</evidence>
<dbReference type="GO" id="GO:0005506">
    <property type="term" value="F:iron ion binding"/>
    <property type="evidence" value="ECO:0007669"/>
    <property type="project" value="InterPro"/>
</dbReference>
<comment type="similarity">
    <text evidence="3">Belongs to the xanthine dehydrogenase family.</text>
</comment>
<feature type="domain" description="[2Fe-2S]-binding" evidence="12">
    <location>
        <begin position="92"/>
        <end position="166"/>
    </location>
</feature>
<evidence type="ECO:0000256" key="4">
    <source>
        <dbReference type="ARBA" id="ARBA00022714"/>
    </source>
</evidence>
<dbReference type="SUPFAM" id="SSF54292">
    <property type="entry name" value="2Fe-2S ferredoxin-like"/>
    <property type="match status" value="1"/>
</dbReference>
<dbReference type="AlphaFoldDB" id="A0A0U4BW63"/>
<comment type="cofactor">
    <cofactor evidence="2">
        <name>FAD</name>
        <dbReference type="ChEBI" id="CHEBI:57692"/>
    </cofactor>
</comment>
<dbReference type="EMBL" id="KU218703">
    <property type="protein sequence ID" value="ALX00083.1"/>
    <property type="molecule type" value="mRNA"/>
</dbReference>
<evidence type="ECO:0000259" key="12">
    <source>
        <dbReference type="Pfam" id="PF01799"/>
    </source>
</evidence>
<evidence type="ECO:0000256" key="8">
    <source>
        <dbReference type="ARBA" id="ARBA00023014"/>
    </source>
</evidence>
<evidence type="ECO:0000313" key="13">
    <source>
        <dbReference type="EMBL" id="ALX00083.1"/>
    </source>
</evidence>
<evidence type="ECO:0000256" key="3">
    <source>
        <dbReference type="ARBA" id="ARBA00006849"/>
    </source>
</evidence>
<dbReference type="Gene3D" id="3.10.20.30">
    <property type="match status" value="1"/>
</dbReference>
<keyword evidence="9" id="KW-0520">NAD</keyword>
<keyword evidence="8" id="KW-0411">Iron-sulfur</keyword>
<evidence type="ECO:0000256" key="7">
    <source>
        <dbReference type="ARBA" id="ARBA00023004"/>
    </source>
</evidence>
<dbReference type="FunFam" id="3.10.20.30:FF:000012">
    <property type="entry name" value="Xanthine dehydrogenase/oxidase"/>
    <property type="match status" value="1"/>
</dbReference>
<dbReference type="InterPro" id="IPR016208">
    <property type="entry name" value="Ald_Oxase/xanthine_DH-like"/>
</dbReference>
<dbReference type="SUPFAM" id="SSF47741">
    <property type="entry name" value="CO dehydrogenase ISP C-domain like"/>
    <property type="match status" value="1"/>
</dbReference>
<dbReference type="InterPro" id="IPR006058">
    <property type="entry name" value="2Fe2S_fd_BS"/>
</dbReference>
<dbReference type="Gene3D" id="1.10.150.120">
    <property type="entry name" value="[2Fe-2S]-binding domain"/>
    <property type="match status" value="1"/>
</dbReference>
<dbReference type="Pfam" id="PF00111">
    <property type="entry name" value="Fer2"/>
    <property type="match status" value="1"/>
</dbReference>
<proteinExistence type="evidence at transcript level"/>
<dbReference type="InterPro" id="IPR036010">
    <property type="entry name" value="2Fe-2S_ferredoxin-like_sf"/>
</dbReference>
<evidence type="ECO:0000256" key="9">
    <source>
        <dbReference type="ARBA" id="ARBA00023027"/>
    </source>
</evidence>
<keyword evidence="5" id="KW-0479">Metal-binding</keyword>
<dbReference type="InterPro" id="IPR001041">
    <property type="entry name" value="2Fe-2S_ferredoxin-type"/>
</dbReference>
<dbReference type="InterPro" id="IPR036884">
    <property type="entry name" value="2Fe-2S-bd_dom_sf"/>
</dbReference>
<name>A0A0U4BW63_MELSA</name>
<reference evidence="13" key="1">
    <citation type="journal article" date="2015" name="BMC Genomics">
        <title>Combining RNA-seq and proteomic profiling to identify seminal fluid proteins in the migratory grasshopper Melanoplus sanguinipes (F).</title>
        <authorList>
            <person name="Bonilla M.L."/>
            <person name="Todd C."/>
            <person name="Erlandson M."/>
            <person name="Andres J."/>
        </authorList>
    </citation>
    <scope>NUCLEOTIDE SEQUENCE</scope>
</reference>